<keyword evidence="1" id="KW-0472">Membrane</keyword>
<proteinExistence type="predicted"/>
<sequence length="254" mass="27698">MADLARCYWPGGTQVDSHTPCNESAPASHCCVSSDACISNGYCFQQGNAEQWVGEGYALALLLVNNTANGSFCCSNGYDPSTNQCNMVTRGSNKAFQIQPGQVIWDRRTGSTETPVNGSVYATVREVSTSTVTSISTAGMVDQHKMVTIVVGVVVPLGALLILAVVSLVLMWRRLKAVERIKNVPDHQVVDEGFLKPPVENEEAYQLPDNSIAKHEAETDAMRHELVNEIRPVEVSAVQCCEVEGDVVERRRRL</sequence>
<dbReference type="Proteomes" id="UP001305779">
    <property type="component" value="Unassembled WGS sequence"/>
</dbReference>
<keyword evidence="1" id="KW-0812">Transmembrane</keyword>
<reference evidence="2 3" key="1">
    <citation type="journal article" date="2023" name="G3 (Bethesda)">
        <title>A chromosome-level genome assembly of Zasmidium syzygii isolated from banana leaves.</title>
        <authorList>
            <person name="van Westerhoven A.C."/>
            <person name="Mehrabi R."/>
            <person name="Talebi R."/>
            <person name="Steentjes M.B.F."/>
            <person name="Corcolon B."/>
            <person name="Chong P.A."/>
            <person name="Kema G.H.J."/>
            <person name="Seidl M.F."/>
        </authorList>
    </citation>
    <scope>NUCLEOTIDE SEQUENCE [LARGE SCALE GENOMIC DNA]</scope>
    <source>
        <strain evidence="2 3">P124</strain>
    </source>
</reference>
<accession>A0ABR0EC28</accession>
<protein>
    <submittedName>
        <fullName evidence="2">Uncharacterized protein</fullName>
    </submittedName>
</protein>
<evidence type="ECO:0000256" key="1">
    <source>
        <dbReference type="SAM" id="Phobius"/>
    </source>
</evidence>
<keyword evidence="3" id="KW-1185">Reference proteome</keyword>
<dbReference type="EMBL" id="JAXOVC010000007">
    <property type="protein sequence ID" value="KAK4498914.1"/>
    <property type="molecule type" value="Genomic_DNA"/>
</dbReference>
<comment type="caution">
    <text evidence="2">The sequence shown here is derived from an EMBL/GenBank/DDBJ whole genome shotgun (WGS) entry which is preliminary data.</text>
</comment>
<evidence type="ECO:0000313" key="3">
    <source>
        <dbReference type="Proteomes" id="UP001305779"/>
    </source>
</evidence>
<gene>
    <name evidence="2" type="ORF">PRZ48_009424</name>
</gene>
<feature type="transmembrane region" description="Helical" evidence="1">
    <location>
        <begin position="146"/>
        <end position="172"/>
    </location>
</feature>
<organism evidence="2 3">
    <name type="scientific">Zasmidium cellare</name>
    <name type="common">Wine cellar mold</name>
    <name type="synonym">Racodium cellare</name>
    <dbReference type="NCBI Taxonomy" id="395010"/>
    <lineage>
        <taxon>Eukaryota</taxon>
        <taxon>Fungi</taxon>
        <taxon>Dikarya</taxon>
        <taxon>Ascomycota</taxon>
        <taxon>Pezizomycotina</taxon>
        <taxon>Dothideomycetes</taxon>
        <taxon>Dothideomycetidae</taxon>
        <taxon>Mycosphaerellales</taxon>
        <taxon>Mycosphaerellaceae</taxon>
        <taxon>Zasmidium</taxon>
    </lineage>
</organism>
<evidence type="ECO:0000313" key="2">
    <source>
        <dbReference type="EMBL" id="KAK4498914.1"/>
    </source>
</evidence>
<name>A0ABR0EC28_ZASCE</name>
<keyword evidence="1" id="KW-1133">Transmembrane helix</keyword>